<feature type="region of interest" description="Disordered" evidence="3">
    <location>
        <begin position="96"/>
        <end position="130"/>
    </location>
</feature>
<dbReference type="InterPro" id="IPR010399">
    <property type="entry name" value="Tify_dom"/>
</dbReference>
<dbReference type="OMA" id="QDEFPIA"/>
<evidence type="ECO:0000256" key="1">
    <source>
        <dbReference type="ARBA" id="ARBA00008614"/>
    </source>
</evidence>
<organism evidence="5 6">
    <name type="scientific">Manihot esculenta</name>
    <name type="common">Cassava</name>
    <name type="synonym">Jatropha manihot</name>
    <dbReference type="NCBI Taxonomy" id="3983"/>
    <lineage>
        <taxon>Eukaryota</taxon>
        <taxon>Viridiplantae</taxon>
        <taxon>Streptophyta</taxon>
        <taxon>Embryophyta</taxon>
        <taxon>Tracheophyta</taxon>
        <taxon>Spermatophyta</taxon>
        <taxon>Magnoliopsida</taxon>
        <taxon>eudicotyledons</taxon>
        <taxon>Gunneridae</taxon>
        <taxon>Pentapetalae</taxon>
        <taxon>rosids</taxon>
        <taxon>fabids</taxon>
        <taxon>Malpighiales</taxon>
        <taxon>Euphorbiaceae</taxon>
        <taxon>Crotonoideae</taxon>
        <taxon>Manihoteae</taxon>
        <taxon>Manihot</taxon>
    </lineage>
</organism>
<evidence type="ECO:0000313" key="5">
    <source>
        <dbReference type="EMBL" id="OAY54187.1"/>
    </source>
</evidence>
<dbReference type="Proteomes" id="UP000091857">
    <property type="component" value="Chromosome 3"/>
</dbReference>
<feature type="compositionally biased region" description="Polar residues" evidence="3">
    <location>
        <begin position="33"/>
        <end position="51"/>
    </location>
</feature>
<dbReference type="PROSITE" id="PS51320">
    <property type="entry name" value="TIFY"/>
    <property type="match status" value="1"/>
</dbReference>
<dbReference type="PANTHER" id="PTHR33077:SF61">
    <property type="entry name" value="PROTEIN TIFY 3A-RELATED"/>
    <property type="match status" value="1"/>
</dbReference>
<dbReference type="PANTHER" id="PTHR33077">
    <property type="entry name" value="PROTEIN TIFY 4A-RELATED-RELATED"/>
    <property type="match status" value="1"/>
</dbReference>
<dbReference type="Pfam" id="PF06200">
    <property type="entry name" value="tify"/>
    <property type="match status" value="1"/>
</dbReference>
<dbReference type="GO" id="GO:0031347">
    <property type="term" value="P:regulation of defense response"/>
    <property type="evidence" value="ECO:0000318"/>
    <property type="project" value="GO_Central"/>
</dbReference>
<dbReference type="AlphaFoldDB" id="A0A2C9W4Y8"/>
<feature type="domain" description="Tify" evidence="4">
    <location>
        <begin position="51"/>
        <end position="86"/>
    </location>
</feature>
<sequence>MEGDSDSFKEVKPKAGEEQPAINGADENMGSPMETNSSKPESMATSGPNATIPTSDQLTIFYGGSVLVFDAIPAAKVREIMLIAAAAGKPADMKKAVSVSPAGGTPVLTRSPSLQSTTSALPSPQPQAKLHPVHQGSFLCKLQAELPIARRHSLQRFFEKRRDRLYSKSPYLSSAERKMAETIKPDFSAQVSPDAGCFGKPLAPEKETLPKVAASVA</sequence>
<comment type="similarity">
    <text evidence="1 2">Belongs to the TIFY/JAZ family.</text>
</comment>
<reference evidence="6" key="1">
    <citation type="journal article" date="2016" name="Nat. Biotechnol.">
        <title>Sequencing wild and cultivated cassava and related species reveals extensive interspecific hybridization and genetic diversity.</title>
        <authorList>
            <person name="Bredeson J.V."/>
            <person name="Lyons J.B."/>
            <person name="Prochnik S.E."/>
            <person name="Wu G.A."/>
            <person name="Ha C.M."/>
            <person name="Edsinger-Gonzales E."/>
            <person name="Grimwood J."/>
            <person name="Schmutz J."/>
            <person name="Rabbi I.Y."/>
            <person name="Egesi C."/>
            <person name="Nauluvula P."/>
            <person name="Lebot V."/>
            <person name="Ndunguru J."/>
            <person name="Mkamilo G."/>
            <person name="Bart R.S."/>
            <person name="Setter T.L."/>
            <person name="Gleadow R.M."/>
            <person name="Kulakow P."/>
            <person name="Ferguson M.E."/>
            <person name="Rounsley S."/>
            <person name="Rokhsar D.S."/>
        </authorList>
    </citation>
    <scope>NUCLEOTIDE SEQUENCE [LARGE SCALE GENOMIC DNA]</scope>
    <source>
        <strain evidence="6">cv. AM560-2</strain>
    </source>
</reference>
<dbReference type="OrthoDB" id="649989at2759"/>
<dbReference type="Pfam" id="PF09425">
    <property type="entry name" value="Jas_motif"/>
    <property type="match status" value="1"/>
</dbReference>
<feature type="region of interest" description="Disordered" evidence="3">
    <location>
        <begin position="1"/>
        <end position="51"/>
    </location>
</feature>
<dbReference type="EMBL" id="CM004389">
    <property type="protein sequence ID" value="OAY54187.1"/>
    <property type="molecule type" value="Genomic_DNA"/>
</dbReference>
<comment type="subcellular location">
    <subcellularLocation>
        <location evidence="2">Nucleus</location>
    </subcellularLocation>
</comment>
<dbReference type="SMART" id="SM00979">
    <property type="entry name" value="TIFY"/>
    <property type="match status" value="1"/>
</dbReference>
<evidence type="ECO:0000313" key="6">
    <source>
        <dbReference type="Proteomes" id="UP000091857"/>
    </source>
</evidence>
<dbReference type="GO" id="GO:2000022">
    <property type="term" value="P:regulation of jasmonic acid mediated signaling pathway"/>
    <property type="evidence" value="ECO:0000318"/>
    <property type="project" value="GO_Central"/>
</dbReference>
<feature type="compositionally biased region" description="Basic and acidic residues" evidence="3">
    <location>
        <begin position="1"/>
        <end position="17"/>
    </location>
</feature>
<comment type="function">
    <text evidence="2">Repressor of jasmonate responses.</text>
</comment>
<evidence type="ECO:0000256" key="3">
    <source>
        <dbReference type="SAM" id="MobiDB-lite"/>
    </source>
</evidence>
<keyword evidence="6" id="KW-1185">Reference proteome</keyword>
<name>A0A2C9W4Y8_MANES</name>
<proteinExistence type="inferred from homology"/>
<dbReference type="GO" id="GO:0009611">
    <property type="term" value="P:response to wounding"/>
    <property type="evidence" value="ECO:0000318"/>
    <property type="project" value="GO_Central"/>
</dbReference>
<dbReference type="InterPro" id="IPR040390">
    <property type="entry name" value="TIFY/JAZ"/>
</dbReference>
<comment type="domain">
    <text evidence="2">The jas domain is required for interaction with COI1.</text>
</comment>
<accession>A0A2C9W4Y8</accession>
<dbReference type="STRING" id="3983.A0A2C9W4Y8"/>
<dbReference type="InterPro" id="IPR018467">
    <property type="entry name" value="CCT_CS"/>
</dbReference>
<protein>
    <recommendedName>
        <fullName evidence="2">Protein TIFY</fullName>
    </recommendedName>
    <alternativeName>
        <fullName evidence="2">Jasmonate ZIM domain-containing protein</fullName>
    </alternativeName>
</protein>
<keyword evidence="2" id="KW-1184">Jasmonic acid signaling pathway</keyword>
<feature type="compositionally biased region" description="Polar residues" evidence="3">
    <location>
        <begin position="108"/>
        <end position="122"/>
    </location>
</feature>
<keyword evidence="2" id="KW-0539">Nucleus</keyword>
<dbReference type="Gramene" id="Manes.03G055200.1.v8.1">
    <property type="protein sequence ID" value="Manes.03G055200.1.v8.1.CDS"/>
    <property type="gene ID" value="Manes.03G055200.v8.1"/>
</dbReference>
<evidence type="ECO:0000256" key="2">
    <source>
        <dbReference type="RuleBase" id="RU369065"/>
    </source>
</evidence>
<dbReference type="GO" id="GO:0005634">
    <property type="term" value="C:nucleus"/>
    <property type="evidence" value="ECO:0000318"/>
    <property type="project" value="GO_Central"/>
</dbReference>
<evidence type="ECO:0000259" key="4">
    <source>
        <dbReference type="PROSITE" id="PS51320"/>
    </source>
</evidence>
<comment type="caution">
    <text evidence="5">The sequence shown here is derived from an EMBL/GenBank/DDBJ whole genome shotgun (WGS) entry which is preliminary data.</text>
</comment>
<gene>
    <name evidence="5" type="ORF">MANES_03G055200v8</name>
</gene>